<organism evidence="1 2">
    <name type="scientific">Dickeya dianthicola</name>
    <dbReference type="NCBI Taxonomy" id="204039"/>
    <lineage>
        <taxon>Bacteria</taxon>
        <taxon>Pseudomonadati</taxon>
        <taxon>Pseudomonadota</taxon>
        <taxon>Gammaproteobacteria</taxon>
        <taxon>Enterobacterales</taxon>
        <taxon>Pectobacteriaceae</taxon>
        <taxon>Dickeya</taxon>
    </lineage>
</organism>
<proteinExistence type="predicted"/>
<evidence type="ECO:0000313" key="2">
    <source>
        <dbReference type="Proteomes" id="UP000245055"/>
    </source>
</evidence>
<dbReference type="EMBL" id="QESZ01000039">
    <property type="protein sequence ID" value="PWD69275.1"/>
    <property type="molecule type" value="Genomic_DNA"/>
</dbReference>
<sequence>MMDGGWIATETCSHFKITKCFHILMVFQSMELPVKTGLIFHAEIAPAPMAMYKQPQLAETKPARATSPLTTL</sequence>
<dbReference type="Proteomes" id="UP000245055">
    <property type="component" value="Unassembled WGS sequence"/>
</dbReference>
<name>A0AAX1C1W7_9GAMM</name>
<accession>A0AAX1C1W7</accession>
<protein>
    <submittedName>
        <fullName evidence="1">Uncharacterized protein</fullName>
    </submittedName>
</protein>
<comment type="caution">
    <text evidence="1">The sequence shown here is derived from an EMBL/GenBank/DDBJ whole genome shotgun (WGS) entry which is preliminary data.</text>
</comment>
<evidence type="ECO:0000313" key="1">
    <source>
        <dbReference type="EMBL" id="PWD69275.1"/>
    </source>
</evidence>
<reference evidence="1 2" key="1">
    <citation type="submission" date="2018-05" db="EMBL/GenBank/DDBJ databases">
        <title>Genomic diversity of pathogens causing Blackleg of Potato in Pakistan.</title>
        <authorList>
            <person name="Sarfraz S."/>
            <person name="Riaz K."/>
            <person name="Oulghazi S."/>
            <person name="Cigna J."/>
            <person name="Sahi S.T."/>
            <person name="Khan S.H."/>
            <person name="Hameed A."/>
            <person name="Faure D."/>
        </authorList>
    </citation>
    <scope>NUCLEOTIDE SEQUENCE [LARGE SCALE GENOMIC DNA]</scope>
    <source>
        <strain evidence="1 2">SS70</strain>
    </source>
</reference>
<dbReference type="AlphaFoldDB" id="A0AAX1C1W7"/>
<gene>
    <name evidence="1" type="ORF">DF213_20435</name>
</gene>